<organism evidence="1 2">
    <name type="scientific">Populus alba x Populus x berolinensis</name>
    <dbReference type="NCBI Taxonomy" id="444605"/>
    <lineage>
        <taxon>Eukaryota</taxon>
        <taxon>Viridiplantae</taxon>
        <taxon>Streptophyta</taxon>
        <taxon>Embryophyta</taxon>
        <taxon>Tracheophyta</taxon>
        <taxon>Spermatophyta</taxon>
        <taxon>Magnoliopsida</taxon>
        <taxon>eudicotyledons</taxon>
        <taxon>Gunneridae</taxon>
        <taxon>Pentapetalae</taxon>
        <taxon>rosids</taxon>
        <taxon>fabids</taxon>
        <taxon>Malpighiales</taxon>
        <taxon>Salicaceae</taxon>
        <taxon>Saliceae</taxon>
        <taxon>Populus</taxon>
    </lineage>
</organism>
<protein>
    <submittedName>
        <fullName evidence="1">Uncharacterized protein</fullName>
    </submittedName>
</protein>
<dbReference type="Proteomes" id="UP001164929">
    <property type="component" value="Chromosome 2"/>
</dbReference>
<dbReference type="AlphaFoldDB" id="A0AAD6WDD6"/>
<evidence type="ECO:0000313" key="2">
    <source>
        <dbReference type="Proteomes" id="UP001164929"/>
    </source>
</evidence>
<reference evidence="1" key="1">
    <citation type="journal article" date="2023" name="Mol. Ecol. Resour.">
        <title>Chromosome-level genome assembly of a triploid poplar Populus alba 'Berolinensis'.</title>
        <authorList>
            <person name="Chen S."/>
            <person name="Yu Y."/>
            <person name="Wang X."/>
            <person name="Wang S."/>
            <person name="Zhang T."/>
            <person name="Zhou Y."/>
            <person name="He R."/>
            <person name="Meng N."/>
            <person name="Wang Y."/>
            <person name="Liu W."/>
            <person name="Liu Z."/>
            <person name="Liu J."/>
            <person name="Guo Q."/>
            <person name="Huang H."/>
            <person name="Sederoff R.R."/>
            <person name="Wang G."/>
            <person name="Qu G."/>
            <person name="Chen S."/>
        </authorList>
    </citation>
    <scope>NUCLEOTIDE SEQUENCE</scope>
    <source>
        <strain evidence="1">SC-2020</strain>
    </source>
</reference>
<evidence type="ECO:0000313" key="1">
    <source>
        <dbReference type="EMBL" id="KAJ7008227.1"/>
    </source>
</evidence>
<proteinExistence type="predicted"/>
<dbReference type="EMBL" id="JAQIZT010000002">
    <property type="protein sequence ID" value="KAJ7008227.1"/>
    <property type="molecule type" value="Genomic_DNA"/>
</dbReference>
<sequence length="176" mass="20105">MSKETTHHDLNLSVTQSIRPEKRKMRNLFCHGARRRASITLGKPVVRILFLENQSTGSRSFATASFSPWLNWSSPSLIPNKHLLLLCMYLNYLYTFFMKISDPETWNPPTTMGADIAAPTQFLVRLIDINASQKRMHFITFWEMADIGGRRVELLSIISVKREVLGGAYCEVREGA</sequence>
<gene>
    <name evidence="1" type="ORF">NC653_007042</name>
</gene>
<accession>A0AAD6WDD6</accession>
<comment type="caution">
    <text evidence="1">The sequence shown here is derived from an EMBL/GenBank/DDBJ whole genome shotgun (WGS) entry which is preliminary data.</text>
</comment>
<name>A0AAD6WDD6_9ROSI</name>
<keyword evidence="2" id="KW-1185">Reference proteome</keyword>